<dbReference type="Proteomes" id="UP000509572">
    <property type="component" value="Segment"/>
</dbReference>
<evidence type="ECO:0000313" key="2">
    <source>
        <dbReference type="EMBL" id="QKN84855.1"/>
    </source>
</evidence>
<reference evidence="2 3" key="1">
    <citation type="submission" date="2020-05" db="EMBL/GenBank/DDBJ databases">
        <authorList>
            <person name="Brown Z."/>
            <person name="Glynn A."/>
            <person name="Broussard G.W."/>
        </authorList>
    </citation>
    <scope>NUCLEOTIDE SEQUENCE [LARGE SCALE GENOMIC DNA]</scope>
</reference>
<accession>A0A6M9Z0B5</accession>
<sequence length="88" mass="9941">MIVASYPTTYGLLYSTPTTIAVTRNLRQCIFHAKSARSNENSPQQLCLTVCHSVVLELFTKVTKYAEKWLKVHKLFINSDAPLRAKIA</sequence>
<keyword evidence="3" id="KW-1185">Reference proteome</keyword>
<organism evidence="2 3">
    <name type="scientific">Vibrio phage River4</name>
    <dbReference type="NCBI Taxonomy" id="2736288"/>
    <lineage>
        <taxon>Viruses</taxon>
        <taxon>Duplodnaviria</taxon>
        <taxon>Heunggongvirae</taxon>
        <taxon>Uroviricota</taxon>
        <taxon>Caudoviricetes</taxon>
        <taxon>Demerecviridae</taxon>
        <taxon>Ermolyevavirinae</taxon>
        <taxon>Thalassavirus</taxon>
        <taxon>Thalassavirus river4</taxon>
    </lineage>
</organism>
<proteinExistence type="predicted"/>
<evidence type="ECO:0000313" key="1">
    <source>
        <dbReference type="EMBL" id="QKN84674.1"/>
    </source>
</evidence>
<gene>
    <name evidence="1" type="ORF">RIVER4_12</name>
    <name evidence="2" type="ORF">RIVER4_216</name>
</gene>
<evidence type="ECO:0000313" key="3">
    <source>
        <dbReference type="Proteomes" id="UP000509572"/>
    </source>
</evidence>
<name>A0A6M9Z0B5_9CAUD</name>
<dbReference type="EMBL" id="MT448617">
    <property type="protein sequence ID" value="QKN84674.1"/>
    <property type="molecule type" value="Genomic_DNA"/>
</dbReference>
<dbReference type="EMBL" id="MT448617">
    <property type="protein sequence ID" value="QKN84855.1"/>
    <property type="molecule type" value="Genomic_DNA"/>
</dbReference>
<protein>
    <submittedName>
        <fullName evidence="2">Uncharacterized protein</fullName>
    </submittedName>
</protein>